<gene>
    <name evidence="1" type="ORF">PVAP13_9KG247250</name>
</gene>
<dbReference type="Proteomes" id="UP000823388">
    <property type="component" value="Chromosome 9K"/>
</dbReference>
<evidence type="ECO:0000313" key="1">
    <source>
        <dbReference type="EMBL" id="KAG2555437.1"/>
    </source>
</evidence>
<name>A0A8T0P0D7_PANVG</name>
<dbReference type="AlphaFoldDB" id="A0A8T0P0D7"/>
<evidence type="ECO:0000313" key="2">
    <source>
        <dbReference type="Proteomes" id="UP000823388"/>
    </source>
</evidence>
<reference evidence="1" key="1">
    <citation type="submission" date="2020-05" db="EMBL/GenBank/DDBJ databases">
        <title>WGS assembly of Panicum virgatum.</title>
        <authorList>
            <person name="Lovell J.T."/>
            <person name="Jenkins J."/>
            <person name="Shu S."/>
            <person name="Juenger T.E."/>
            <person name="Schmutz J."/>
        </authorList>
    </citation>
    <scope>NUCLEOTIDE SEQUENCE</scope>
    <source>
        <strain evidence="1">AP13</strain>
    </source>
</reference>
<accession>A0A8T0P0D7</accession>
<organism evidence="1 2">
    <name type="scientific">Panicum virgatum</name>
    <name type="common">Blackwell switchgrass</name>
    <dbReference type="NCBI Taxonomy" id="38727"/>
    <lineage>
        <taxon>Eukaryota</taxon>
        <taxon>Viridiplantae</taxon>
        <taxon>Streptophyta</taxon>
        <taxon>Embryophyta</taxon>
        <taxon>Tracheophyta</taxon>
        <taxon>Spermatophyta</taxon>
        <taxon>Magnoliopsida</taxon>
        <taxon>Liliopsida</taxon>
        <taxon>Poales</taxon>
        <taxon>Poaceae</taxon>
        <taxon>PACMAD clade</taxon>
        <taxon>Panicoideae</taxon>
        <taxon>Panicodae</taxon>
        <taxon>Paniceae</taxon>
        <taxon>Panicinae</taxon>
        <taxon>Panicum</taxon>
        <taxon>Panicum sect. Hiantes</taxon>
    </lineage>
</organism>
<comment type="caution">
    <text evidence="1">The sequence shown here is derived from an EMBL/GenBank/DDBJ whole genome shotgun (WGS) entry which is preliminary data.</text>
</comment>
<keyword evidence="2" id="KW-1185">Reference proteome</keyword>
<proteinExistence type="predicted"/>
<sequence>MVRSKYWNALVMSLIVYVSQPRRVFMMSFMWCSSRSIGVILQQRQYHYLLSCMVVQFLHRPRSFVHALTVEPGNFLSNGLVVLFLKQLGSRWCNSRSTIRYSSSRTSCFERRAKVLWTPLLGARTSGTRRRRPRLQKCDFYLICNLFGLDLC</sequence>
<protein>
    <submittedName>
        <fullName evidence="1">Uncharacterized protein</fullName>
    </submittedName>
</protein>
<dbReference type="EMBL" id="CM029053">
    <property type="protein sequence ID" value="KAG2555437.1"/>
    <property type="molecule type" value="Genomic_DNA"/>
</dbReference>